<organism evidence="1">
    <name type="scientific">Rheinheimera sp. BAL341</name>
    <dbReference type="NCBI Taxonomy" id="1708203"/>
    <lineage>
        <taxon>Bacteria</taxon>
        <taxon>Pseudomonadati</taxon>
        <taxon>Pseudomonadota</taxon>
        <taxon>Gammaproteobacteria</taxon>
        <taxon>Chromatiales</taxon>
        <taxon>Chromatiaceae</taxon>
        <taxon>Rheinheimera</taxon>
    </lineage>
</organism>
<dbReference type="PANTHER" id="PTHR35175">
    <property type="entry name" value="DUF1289 DOMAIN-CONTAINING PROTEIN"/>
    <property type="match status" value="1"/>
</dbReference>
<reference evidence="1" key="1">
    <citation type="submission" date="2019-04" db="EMBL/GenBank/DDBJ databases">
        <authorList>
            <person name="Brambilla D."/>
        </authorList>
    </citation>
    <scope>NUCLEOTIDE SEQUENCE</scope>
    <source>
        <strain evidence="1">BAL1</strain>
    </source>
</reference>
<protein>
    <recommendedName>
        <fullName evidence="2">DUF1289 domain-containing protein</fullName>
    </recommendedName>
</protein>
<dbReference type="AlphaFoldDB" id="A0A486XJ74"/>
<proteinExistence type="predicted"/>
<dbReference type="Pfam" id="PF06945">
    <property type="entry name" value="DUF1289"/>
    <property type="match status" value="1"/>
</dbReference>
<sequence>MADSPCVRNCCLDQQDICLGCGRHVDEIIEWHNASLSRQAEILQLAQSRMTSRVDSLLAMHRAANPSE</sequence>
<evidence type="ECO:0008006" key="2">
    <source>
        <dbReference type="Google" id="ProtNLM"/>
    </source>
</evidence>
<dbReference type="PANTHER" id="PTHR35175:SF2">
    <property type="entry name" value="DUF1289 DOMAIN-CONTAINING PROTEIN"/>
    <property type="match status" value="1"/>
</dbReference>
<dbReference type="InterPro" id="IPR010710">
    <property type="entry name" value="DUF1289"/>
</dbReference>
<name>A0A486XJ74_9GAMM</name>
<dbReference type="EMBL" id="CAAJGR010000072">
    <property type="protein sequence ID" value="VHO02523.1"/>
    <property type="molecule type" value="Genomic_DNA"/>
</dbReference>
<accession>A0A486XJ74</accession>
<gene>
    <name evidence="1" type="ORF">BAL341_865</name>
</gene>
<evidence type="ECO:0000313" key="1">
    <source>
        <dbReference type="EMBL" id="VHO02523.1"/>
    </source>
</evidence>